<dbReference type="SUPFAM" id="SSF53822">
    <property type="entry name" value="Periplasmic binding protein-like I"/>
    <property type="match status" value="1"/>
</dbReference>
<evidence type="ECO:0000256" key="3">
    <source>
        <dbReference type="ARBA" id="ARBA00023163"/>
    </source>
</evidence>
<dbReference type="EMBL" id="JAAXYH010000002">
    <property type="protein sequence ID" value="NMH64614.1"/>
    <property type="molecule type" value="Genomic_DNA"/>
</dbReference>
<evidence type="ECO:0000259" key="4">
    <source>
        <dbReference type="PROSITE" id="PS50932"/>
    </source>
</evidence>
<keyword evidence="6" id="KW-1185">Reference proteome</keyword>
<evidence type="ECO:0000313" key="6">
    <source>
        <dbReference type="Proteomes" id="UP000737113"/>
    </source>
</evidence>
<feature type="domain" description="HTH lacI-type" evidence="4">
    <location>
        <begin position="6"/>
        <end position="60"/>
    </location>
</feature>
<evidence type="ECO:0000256" key="2">
    <source>
        <dbReference type="ARBA" id="ARBA00023125"/>
    </source>
</evidence>
<evidence type="ECO:0000313" key="5">
    <source>
        <dbReference type="EMBL" id="NMH64614.1"/>
    </source>
</evidence>
<dbReference type="Gene3D" id="3.40.50.2300">
    <property type="match status" value="2"/>
</dbReference>
<comment type="caution">
    <text evidence="5">The sequence shown here is derived from an EMBL/GenBank/DDBJ whole genome shotgun (WGS) entry which is preliminary data.</text>
</comment>
<dbReference type="RefSeq" id="WP_169563276.1">
    <property type="nucleotide sequence ID" value="NZ_JAAXYH010000002.1"/>
</dbReference>
<name>A0A972JK06_9GAMM</name>
<accession>A0A972JK06</accession>
<gene>
    <name evidence="5" type="ORF">HC757_05460</name>
</gene>
<keyword evidence="3" id="KW-0804">Transcription</keyword>
<dbReference type="InterPro" id="IPR000843">
    <property type="entry name" value="HTH_LacI"/>
</dbReference>
<dbReference type="PANTHER" id="PTHR30146">
    <property type="entry name" value="LACI-RELATED TRANSCRIPTIONAL REPRESSOR"/>
    <property type="match status" value="1"/>
</dbReference>
<dbReference type="PROSITE" id="PS50932">
    <property type="entry name" value="HTH_LACI_2"/>
    <property type="match status" value="1"/>
</dbReference>
<dbReference type="InterPro" id="IPR046335">
    <property type="entry name" value="LacI/GalR-like_sensor"/>
</dbReference>
<dbReference type="SMART" id="SM00354">
    <property type="entry name" value="HTH_LACI"/>
    <property type="match status" value="1"/>
</dbReference>
<protein>
    <submittedName>
        <fullName evidence="5">LacI family transcriptional regulator</fullName>
    </submittedName>
</protein>
<dbReference type="AlphaFoldDB" id="A0A972JK06"/>
<dbReference type="Gene3D" id="1.10.260.40">
    <property type="entry name" value="lambda repressor-like DNA-binding domains"/>
    <property type="match status" value="1"/>
</dbReference>
<evidence type="ECO:0000256" key="1">
    <source>
        <dbReference type="ARBA" id="ARBA00023015"/>
    </source>
</evidence>
<organism evidence="5 6">
    <name type="scientific">Shewanella salipaludis</name>
    <dbReference type="NCBI Taxonomy" id="2723052"/>
    <lineage>
        <taxon>Bacteria</taxon>
        <taxon>Pseudomonadati</taxon>
        <taxon>Pseudomonadota</taxon>
        <taxon>Gammaproteobacteria</taxon>
        <taxon>Alteromonadales</taxon>
        <taxon>Shewanellaceae</taxon>
        <taxon>Shewanella</taxon>
    </lineage>
</organism>
<keyword evidence="2" id="KW-0238">DNA-binding</keyword>
<dbReference type="PROSITE" id="PS00356">
    <property type="entry name" value="HTH_LACI_1"/>
    <property type="match status" value="1"/>
</dbReference>
<dbReference type="Proteomes" id="UP000737113">
    <property type="component" value="Unassembled WGS sequence"/>
</dbReference>
<dbReference type="InterPro" id="IPR028082">
    <property type="entry name" value="Peripla_BP_I"/>
</dbReference>
<dbReference type="CDD" id="cd06295">
    <property type="entry name" value="PBP1_CelR"/>
    <property type="match status" value="1"/>
</dbReference>
<dbReference type="PANTHER" id="PTHR30146:SF120">
    <property type="entry name" value="ALANINE RACEMASE"/>
    <property type="match status" value="1"/>
</dbReference>
<dbReference type="GO" id="GO:0000976">
    <property type="term" value="F:transcription cis-regulatory region binding"/>
    <property type="evidence" value="ECO:0007669"/>
    <property type="project" value="TreeGrafter"/>
</dbReference>
<dbReference type="Pfam" id="PF00356">
    <property type="entry name" value="LacI"/>
    <property type="match status" value="1"/>
</dbReference>
<sequence length="337" mass="36510">MQKKAMTLSDLAKIVGVSESTVSRALNNSSLISEKTRLHIQAKAKEYDFRINTTARSLRLQKSNTIAVVLLIGSQEDQSVSDPFILSILGVIADELTSRGYDMLLGTHRGSGSDWLTHYFDSQRADGVIVFGQGDNEAEFARQLNTSKPVVVWGAPSPTQSYATVGTDCVLGGKLATEHLLQQGCRRIAFVGHMSYEISLRYQGYCLAMTLAGLAPQAAIDAHFTYKGGFEAAQALVAGGKTGFDGIFAASDGIALGMIRAFAEQQLRVPEDIAIVGYDDIPVAAFMQPTLSSIRQDTREGGLQLVDTLFKLINKQSVASTLLETRLLVRDSSRKQP</sequence>
<dbReference type="Pfam" id="PF13377">
    <property type="entry name" value="Peripla_BP_3"/>
    <property type="match status" value="1"/>
</dbReference>
<keyword evidence="1" id="KW-0805">Transcription regulation</keyword>
<proteinExistence type="predicted"/>
<dbReference type="GO" id="GO:0003700">
    <property type="term" value="F:DNA-binding transcription factor activity"/>
    <property type="evidence" value="ECO:0007669"/>
    <property type="project" value="TreeGrafter"/>
</dbReference>
<dbReference type="InterPro" id="IPR010982">
    <property type="entry name" value="Lambda_DNA-bd_dom_sf"/>
</dbReference>
<dbReference type="CDD" id="cd01392">
    <property type="entry name" value="HTH_LacI"/>
    <property type="match status" value="1"/>
</dbReference>
<dbReference type="SUPFAM" id="SSF47413">
    <property type="entry name" value="lambda repressor-like DNA-binding domains"/>
    <property type="match status" value="1"/>
</dbReference>
<reference evidence="5" key="1">
    <citation type="submission" date="2020-04" db="EMBL/GenBank/DDBJ databases">
        <title>Description of Shewanella salipaludis sp. nov., isolated from a salt marsh.</title>
        <authorList>
            <person name="Park S."/>
            <person name="Yoon J.-H."/>
        </authorList>
    </citation>
    <scope>NUCLEOTIDE SEQUENCE</scope>
    <source>
        <strain evidence="5">SHSM-M6</strain>
    </source>
</reference>